<dbReference type="AlphaFoldDB" id="A0A369JSN2"/>
<dbReference type="Proteomes" id="UP000076154">
    <property type="component" value="Unassembled WGS sequence"/>
</dbReference>
<reference evidence="1" key="1">
    <citation type="submission" date="2018-04" db="EMBL/GenBank/DDBJ databases">
        <title>Whole genome sequencing of Hypsizygus marmoreus.</title>
        <authorList>
            <person name="Choi I.-G."/>
            <person name="Min B."/>
            <person name="Kim J.-G."/>
            <person name="Kim S."/>
            <person name="Oh Y.-L."/>
            <person name="Kong W.-S."/>
            <person name="Park H."/>
            <person name="Jeong J."/>
            <person name="Song E.-S."/>
        </authorList>
    </citation>
    <scope>NUCLEOTIDE SEQUENCE [LARGE SCALE GENOMIC DNA]</scope>
    <source>
        <strain evidence="1">51987-8</strain>
    </source>
</reference>
<organism evidence="1 2">
    <name type="scientific">Hypsizygus marmoreus</name>
    <name type="common">White beech mushroom</name>
    <name type="synonym">Agaricus marmoreus</name>
    <dbReference type="NCBI Taxonomy" id="39966"/>
    <lineage>
        <taxon>Eukaryota</taxon>
        <taxon>Fungi</taxon>
        <taxon>Dikarya</taxon>
        <taxon>Basidiomycota</taxon>
        <taxon>Agaricomycotina</taxon>
        <taxon>Agaricomycetes</taxon>
        <taxon>Agaricomycetidae</taxon>
        <taxon>Agaricales</taxon>
        <taxon>Tricholomatineae</taxon>
        <taxon>Lyophyllaceae</taxon>
        <taxon>Hypsizygus</taxon>
    </lineage>
</organism>
<accession>A0A369JSN2</accession>
<gene>
    <name evidence="1" type="ORF">Hypma_010537</name>
</gene>
<keyword evidence="2" id="KW-1185">Reference proteome</keyword>
<evidence type="ECO:0000313" key="1">
    <source>
        <dbReference type="EMBL" id="RDB22374.1"/>
    </source>
</evidence>
<evidence type="ECO:0000313" key="2">
    <source>
        <dbReference type="Proteomes" id="UP000076154"/>
    </source>
</evidence>
<sequence length="66" mass="7392">MDRDPEEYYEPMLSIVPKFHTMAHALRCPFEGTSDAYSEPLALAQAPPEELLPTAKPSITQKTRCA</sequence>
<name>A0A369JSN2_HYPMA</name>
<dbReference type="EMBL" id="LUEZ02000051">
    <property type="protein sequence ID" value="RDB22374.1"/>
    <property type="molecule type" value="Genomic_DNA"/>
</dbReference>
<proteinExistence type="predicted"/>
<comment type="caution">
    <text evidence="1">The sequence shown here is derived from an EMBL/GenBank/DDBJ whole genome shotgun (WGS) entry which is preliminary data.</text>
</comment>
<dbReference type="InParanoid" id="A0A369JSN2"/>
<protein>
    <submittedName>
        <fullName evidence="1">Uncharacterized protein</fullName>
    </submittedName>
</protein>